<dbReference type="HAMAP" id="MF_00530">
    <property type="entry name" value="ATP_synth_epsil_bac"/>
    <property type="match status" value="1"/>
</dbReference>
<evidence type="ECO:0000256" key="8">
    <source>
        <dbReference type="ARBA" id="ARBA00023310"/>
    </source>
</evidence>
<dbReference type="GO" id="GO:0005524">
    <property type="term" value="F:ATP binding"/>
    <property type="evidence" value="ECO:0007669"/>
    <property type="project" value="UniProtKB-UniRule"/>
</dbReference>
<dbReference type="SUPFAM" id="SSF51344">
    <property type="entry name" value="Epsilon subunit of F1F0-ATP synthase N-terminal domain"/>
    <property type="match status" value="1"/>
</dbReference>
<evidence type="ECO:0000313" key="13">
    <source>
        <dbReference type="Proteomes" id="UP000460298"/>
    </source>
</evidence>
<dbReference type="Proteomes" id="UP000460298">
    <property type="component" value="Unassembled WGS sequence"/>
</dbReference>
<evidence type="ECO:0000256" key="7">
    <source>
        <dbReference type="ARBA" id="ARBA00023196"/>
    </source>
</evidence>
<evidence type="ECO:0000256" key="6">
    <source>
        <dbReference type="ARBA" id="ARBA00023136"/>
    </source>
</evidence>
<keyword evidence="8 9" id="KW-0066">ATP synthesis</keyword>
<dbReference type="CDD" id="cd12152">
    <property type="entry name" value="F1-ATPase_delta"/>
    <property type="match status" value="1"/>
</dbReference>
<dbReference type="Pfam" id="PF02823">
    <property type="entry name" value="ATP-synt_DE_N"/>
    <property type="match status" value="1"/>
</dbReference>
<evidence type="ECO:0000256" key="4">
    <source>
        <dbReference type="ARBA" id="ARBA00022448"/>
    </source>
</evidence>
<evidence type="ECO:0000256" key="1">
    <source>
        <dbReference type="ARBA" id="ARBA00003543"/>
    </source>
</evidence>
<keyword evidence="7 9" id="KW-0139">CF(1)</keyword>
<accession>A0A833GZ38</accession>
<evidence type="ECO:0000256" key="2">
    <source>
        <dbReference type="ARBA" id="ARBA00004184"/>
    </source>
</evidence>
<dbReference type="GO" id="GO:0005886">
    <property type="term" value="C:plasma membrane"/>
    <property type="evidence" value="ECO:0007669"/>
    <property type="project" value="UniProtKB-SubCell"/>
</dbReference>
<gene>
    <name evidence="9 12" type="primary">atpC</name>
    <name evidence="12" type="ORF">F9K24_16935</name>
</gene>
<protein>
    <recommendedName>
        <fullName evidence="9">ATP synthase epsilon chain</fullName>
    </recommendedName>
    <alternativeName>
        <fullName evidence="9">ATP synthase F1 sector epsilon subunit</fullName>
    </alternativeName>
    <alternativeName>
        <fullName evidence="9">F-ATPase epsilon subunit</fullName>
    </alternativeName>
</protein>
<keyword evidence="4 9" id="KW-0813">Transport</keyword>
<dbReference type="PANTHER" id="PTHR13822">
    <property type="entry name" value="ATP SYNTHASE DELTA/EPSILON CHAIN"/>
    <property type="match status" value="1"/>
</dbReference>
<dbReference type="GO" id="GO:0045259">
    <property type="term" value="C:proton-transporting ATP synthase complex"/>
    <property type="evidence" value="ECO:0007669"/>
    <property type="project" value="UniProtKB-KW"/>
</dbReference>
<evidence type="ECO:0000256" key="9">
    <source>
        <dbReference type="HAMAP-Rule" id="MF_00530"/>
    </source>
</evidence>
<evidence type="ECO:0000256" key="10">
    <source>
        <dbReference type="RuleBase" id="RU003656"/>
    </source>
</evidence>
<evidence type="ECO:0000256" key="3">
    <source>
        <dbReference type="ARBA" id="ARBA00005712"/>
    </source>
</evidence>
<dbReference type="AlphaFoldDB" id="A0A833GZ38"/>
<evidence type="ECO:0000256" key="5">
    <source>
        <dbReference type="ARBA" id="ARBA00023065"/>
    </source>
</evidence>
<keyword evidence="9" id="KW-0375">Hydrogen ion transport</keyword>
<dbReference type="InterPro" id="IPR020546">
    <property type="entry name" value="ATP_synth_F1_dsu/esu_N"/>
</dbReference>
<comment type="similarity">
    <text evidence="3 9 10">Belongs to the ATPase epsilon chain family.</text>
</comment>
<keyword evidence="9" id="KW-1003">Cell membrane</keyword>
<sequence length="130" mass="14152">MSKQLEISVVTPYRSMFEGVADSVQIPLFDGLAGIQPGHATMFARLGPGKLTVHQGSERKILFVDGGFLEVAGNRVTVLAHNALAPEEIKAADAEKERDALLARKTAGDEEIEERLEKLRSVRAKLSLVK</sequence>
<feature type="domain" description="ATP synthase F1 complex delta/epsilon subunit N-terminal" evidence="11">
    <location>
        <begin position="6"/>
        <end position="83"/>
    </location>
</feature>
<dbReference type="NCBIfam" id="TIGR01216">
    <property type="entry name" value="ATP_synt_epsi"/>
    <property type="match status" value="1"/>
</dbReference>
<keyword evidence="5 9" id="KW-0406">Ion transport</keyword>
<evidence type="ECO:0000259" key="11">
    <source>
        <dbReference type="Pfam" id="PF02823"/>
    </source>
</evidence>
<reference evidence="12 13" key="1">
    <citation type="submission" date="2019-10" db="EMBL/GenBank/DDBJ databases">
        <title>Extracellular Electron Transfer in a Candidatus Methanoperedens spp. Enrichment Culture.</title>
        <authorList>
            <person name="Berger S."/>
            <person name="Rangel Shaw D."/>
            <person name="Berben T."/>
            <person name="In 'T Zandt M."/>
            <person name="Frank J."/>
            <person name="Reimann J."/>
            <person name="Jetten M.S.M."/>
            <person name="Welte C.U."/>
        </authorList>
    </citation>
    <scope>NUCLEOTIDE SEQUENCE [LARGE SCALE GENOMIC DNA]</scope>
    <source>
        <strain evidence="12">SB12</strain>
    </source>
</reference>
<keyword evidence="6 9" id="KW-0472">Membrane</keyword>
<dbReference type="InterPro" id="IPR036771">
    <property type="entry name" value="ATPsynth_dsu/esu_N"/>
</dbReference>
<comment type="subunit">
    <text evidence="9 10">F-type ATPases have 2 components, CF(1) - the catalytic core - and CF(0) - the membrane proton channel. CF(1) has five subunits: alpha(3), beta(3), gamma(1), delta(1), epsilon(1). CF(0) has three main subunits: a, b and c.</text>
</comment>
<comment type="function">
    <text evidence="1 9">Produces ATP from ADP in the presence of a proton gradient across the membrane.</text>
</comment>
<dbReference type="InterPro" id="IPR001469">
    <property type="entry name" value="ATP_synth_F1_dsu/esu"/>
</dbReference>
<dbReference type="GO" id="GO:0012505">
    <property type="term" value="C:endomembrane system"/>
    <property type="evidence" value="ECO:0007669"/>
    <property type="project" value="UniProtKB-SubCell"/>
</dbReference>
<dbReference type="EMBL" id="WBUI01000021">
    <property type="protein sequence ID" value="KAB2930349.1"/>
    <property type="molecule type" value="Genomic_DNA"/>
</dbReference>
<dbReference type="Gene3D" id="2.60.15.10">
    <property type="entry name" value="F0F1 ATP synthase delta/epsilon subunit, N-terminal"/>
    <property type="match status" value="1"/>
</dbReference>
<proteinExistence type="inferred from homology"/>
<comment type="subcellular location">
    <subcellularLocation>
        <location evidence="9">Cell membrane</location>
        <topology evidence="9">Peripheral membrane protein</topology>
    </subcellularLocation>
    <subcellularLocation>
        <location evidence="2">Endomembrane system</location>
        <topology evidence="2">Peripheral membrane protein</topology>
    </subcellularLocation>
</comment>
<comment type="caution">
    <text evidence="12">The sequence shown here is derived from an EMBL/GenBank/DDBJ whole genome shotgun (WGS) entry which is preliminary data.</text>
</comment>
<dbReference type="PANTHER" id="PTHR13822:SF10">
    <property type="entry name" value="ATP SYNTHASE EPSILON CHAIN, CHLOROPLASTIC"/>
    <property type="match status" value="1"/>
</dbReference>
<name>A0A833GZ38_9LEPT</name>
<organism evidence="12 13">
    <name type="scientific">Leptonema illini</name>
    <dbReference type="NCBI Taxonomy" id="183"/>
    <lineage>
        <taxon>Bacteria</taxon>
        <taxon>Pseudomonadati</taxon>
        <taxon>Spirochaetota</taxon>
        <taxon>Spirochaetia</taxon>
        <taxon>Leptospirales</taxon>
        <taxon>Leptospiraceae</taxon>
        <taxon>Leptonema</taxon>
    </lineage>
</organism>
<dbReference type="GO" id="GO:0046933">
    <property type="term" value="F:proton-transporting ATP synthase activity, rotational mechanism"/>
    <property type="evidence" value="ECO:0007669"/>
    <property type="project" value="UniProtKB-UniRule"/>
</dbReference>
<evidence type="ECO:0000313" key="12">
    <source>
        <dbReference type="EMBL" id="KAB2930349.1"/>
    </source>
</evidence>